<reference evidence="2" key="1">
    <citation type="journal article" date="2023" name="Plant J.">
        <title>The genome of the king protea, Protea cynaroides.</title>
        <authorList>
            <person name="Chang J."/>
            <person name="Duong T.A."/>
            <person name="Schoeman C."/>
            <person name="Ma X."/>
            <person name="Roodt D."/>
            <person name="Barker N."/>
            <person name="Li Z."/>
            <person name="Van de Peer Y."/>
            <person name="Mizrachi E."/>
        </authorList>
    </citation>
    <scope>NUCLEOTIDE SEQUENCE</scope>
    <source>
        <tissue evidence="2">Young leaves</tissue>
    </source>
</reference>
<sequence>MLSPRAPVMTDASRLSSQVRDSMLGLLNQMNFGLVFPPENTLSHVGSSMGALSASPITADKSRELTNATVGVMDPYAEGVVFQAGGSSSGIPPTVAVMGGQSDIVSGDATNQILEISKVDLGRFLGFPNLDAAKTIKDNVNEGNLAKSMGDNTRTDSKRSSRKRRRWLGYEKCPVIPENQKAHESSQPIPAESTQVANQGPS</sequence>
<accession>A0A9Q0R330</accession>
<keyword evidence="3" id="KW-1185">Reference proteome</keyword>
<evidence type="ECO:0000313" key="2">
    <source>
        <dbReference type="EMBL" id="KAJ4981192.1"/>
    </source>
</evidence>
<name>A0A9Q0R330_9MAGN</name>
<dbReference type="AlphaFoldDB" id="A0A9Q0R330"/>
<organism evidence="2 3">
    <name type="scientific">Protea cynaroides</name>
    <dbReference type="NCBI Taxonomy" id="273540"/>
    <lineage>
        <taxon>Eukaryota</taxon>
        <taxon>Viridiplantae</taxon>
        <taxon>Streptophyta</taxon>
        <taxon>Embryophyta</taxon>
        <taxon>Tracheophyta</taxon>
        <taxon>Spermatophyta</taxon>
        <taxon>Magnoliopsida</taxon>
        <taxon>Proteales</taxon>
        <taxon>Proteaceae</taxon>
        <taxon>Protea</taxon>
    </lineage>
</organism>
<protein>
    <submittedName>
        <fullName evidence="2">Uncharacterized protein</fullName>
    </submittedName>
</protein>
<feature type="compositionally biased region" description="Polar residues" evidence="1">
    <location>
        <begin position="185"/>
        <end position="202"/>
    </location>
</feature>
<feature type="region of interest" description="Disordered" evidence="1">
    <location>
        <begin position="143"/>
        <end position="202"/>
    </location>
</feature>
<evidence type="ECO:0000256" key="1">
    <source>
        <dbReference type="SAM" id="MobiDB-lite"/>
    </source>
</evidence>
<proteinExistence type="predicted"/>
<dbReference type="EMBL" id="JAMYWD010000001">
    <property type="protein sequence ID" value="KAJ4981192.1"/>
    <property type="molecule type" value="Genomic_DNA"/>
</dbReference>
<comment type="caution">
    <text evidence="2">The sequence shown here is derived from an EMBL/GenBank/DDBJ whole genome shotgun (WGS) entry which is preliminary data.</text>
</comment>
<dbReference type="Proteomes" id="UP001141806">
    <property type="component" value="Unassembled WGS sequence"/>
</dbReference>
<gene>
    <name evidence="2" type="ORF">NE237_032029</name>
</gene>
<evidence type="ECO:0000313" key="3">
    <source>
        <dbReference type="Proteomes" id="UP001141806"/>
    </source>
</evidence>